<dbReference type="PANTHER" id="PTHR40446">
    <property type="entry name" value="N-ACETYLGLUCOSAMINE-1-PHOSPHODIESTER ALPHA-N-ACETYLGLUCOSAMINIDASE"/>
    <property type="match status" value="1"/>
</dbReference>
<sequence length="479" mass="51747">MKTILNRIFTGTSRIIPLVTALLLCLQATVQAQITGMRVGSGATRIRIVLDMDAPAKFKDNSTQNGVVLDIDTAADKMQRKINDASVADISLIKKGKKKSQLVVGLKKPAQHKVIVLKKPNRLVIDVYRIQIVKVTKDLGNGLAYTFWQDDMSGLPVRIYALTLAPDSRYELRPFSGAGAVNGRGRLAKAVAANGARAAVNACYFDTDGWVIGNCKWDGSFFGVDDTPRSAFIVDKEGKASIQKDLSYLGTVSLPDGRNLTIKGLNRQRITDDLVLFNRNYAGSTRTNEHGREVRVSKGRATEVSAKGNMRLDRDSLVLSGHGANADALAHIRRGDRVAIAQTLGSRLADEARLVVGGGPLLVEKGVVNVRSREESMASDIAYGRAPRTGVGVKADGTVLLMVVDGRSQYSAGMSLKEFATYLKRFGAVSAVNLDGGGSSEMVLDGKIMNRPSDGSERPVSIGLGIFRKEQTKGRKMRK</sequence>
<dbReference type="Proteomes" id="UP000198943">
    <property type="component" value="Unassembled WGS sequence"/>
</dbReference>
<dbReference type="OrthoDB" id="9816453at2"/>
<dbReference type="InterPro" id="IPR018711">
    <property type="entry name" value="NAGPA"/>
</dbReference>
<gene>
    <name evidence="2" type="ORF">SAMN04487864_101291</name>
</gene>
<dbReference type="PANTHER" id="PTHR40446:SF2">
    <property type="entry name" value="N-ACETYLGLUCOSAMINE-1-PHOSPHODIESTER ALPHA-N-ACETYLGLUCOSAMINIDASE"/>
    <property type="match status" value="1"/>
</dbReference>
<dbReference type="RefSeq" id="WP_093729055.1">
    <property type="nucleotide sequence ID" value="NZ_FMYW01000001.1"/>
</dbReference>
<keyword evidence="3" id="KW-1185">Reference proteome</keyword>
<accession>A0A1G6HXA8</accession>
<organism evidence="2 3">
    <name type="scientific">Succiniclasticum ruminis</name>
    <dbReference type="NCBI Taxonomy" id="40841"/>
    <lineage>
        <taxon>Bacteria</taxon>
        <taxon>Bacillati</taxon>
        <taxon>Bacillota</taxon>
        <taxon>Negativicutes</taxon>
        <taxon>Acidaminococcales</taxon>
        <taxon>Acidaminococcaceae</taxon>
        <taxon>Succiniclasticum</taxon>
    </lineage>
</organism>
<reference evidence="3" key="1">
    <citation type="submission" date="2016-10" db="EMBL/GenBank/DDBJ databases">
        <authorList>
            <person name="Varghese N."/>
            <person name="Submissions S."/>
        </authorList>
    </citation>
    <scope>NUCLEOTIDE SEQUENCE [LARGE SCALE GENOMIC DNA]</scope>
    <source>
        <strain evidence="3">DSM 11005</strain>
    </source>
</reference>
<feature type="domain" description="Phosphodiester glycosidase" evidence="1">
    <location>
        <begin position="294"/>
        <end position="467"/>
    </location>
</feature>
<dbReference type="Gene3D" id="2.60.40.3500">
    <property type="match status" value="1"/>
</dbReference>
<dbReference type="EMBL" id="FMYW01000001">
    <property type="protein sequence ID" value="SDB98475.1"/>
    <property type="molecule type" value="Genomic_DNA"/>
</dbReference>
<name>A0A1G6HXA8_9FIRM</name>
<evidence type="ECO:0000259" key="1">
    <source>
        <dbReference type="Pfam" id="PF09992"/>
    </source>
</evidence>
<dbReference type="Pfam" id="PF09992">
    <property type="entry name" value="NAGPA"/>
    <property type="match status" value="1"/>
</dbReference>
<protein>
    <recommendedName>
        <fullName evidence="1">Phosphodiester glycosidase domain-containing protein</fullName>
    </recommendedName>
</protein>
<proteinExistence type="predicted"/>
<evidence type="ECO:0000313" key="2">
    <source>
        <dbReference type="EMBL" id="SDB98475.1"/>
    </source>
</evidence>
<evidence type="ECO:0000313" key="3">
    <source>
        <dbReference type="Proteomes" id="UP000198943"/>
    </source>
</evidence>
<dbReference type="AlphaFoldDB" id="A0A1G6HXA8"/>